<organism evidence="2 3">
    <name type="scientific">Clarias magur</name>
    <name type="common">Asian catfish</name>
    <name type="synonym">Macropteronotus magur</name>
    <dbReference type="NCBI Taxonomy" id="1594786"/>
    <lineage>
        <taxon>Eukaryota</taxon>
        <taxon>Metazoa</taxon>
        <taxon>Chordata</taxon>
        <taxon>Craniata</taxon>
        <taxon>Vertebrata</taxon>
        <taxon>Euteleostomi</taxon>
        <taxon>Actinopterygii</taxon>
        <taxon>Neopterygii</taxon>
        <taxon>Teleostei</taxon>
        <taxon>Ostariophysi</taxon>
        <taxon>Siluriformes</taxon>
        <taxon>Clariidae</taxon>
        <taxon>Clarias</taxon>
    </lineage>
</organism>
<gene>
    <name evidence="2" type="primary">mpp7</name>
    <name evidence="2" type="ORF">DAT39_007388</name>
</gene>
<reference evidence="2" key="1">
    <citation type="submission" date="2020-07" db="EMBL/GenBank/DDBJ databases">
        <title>Clarias magur genome sequencing, assembly and annotation.</title>
        <authorList>
            <person name="Kushwaha B."/>
            <person name="Kumar R."/>
            <person name="Das P."/>
            <person name="Joshi C.G."/>
            <person name="Kumar D."/>
            <person name="Nagpure N.S."/>
            <person name="Pandey M."/>
            <person name="Agarwal S."/>
            <person name="Srivastava S."/>
            <person name="Singh M."/>
            <person name="Sahoo L."/>
            <person name="Jayasankar P."/>
            <person name="Meher P.K."/>
            <person name="Koringa P.G."/>
            <person name="Iquebal M.A."/>
            <person name="Das S.P."/>
            <person name="Bit A."/>
            <person name="Patnaik S."/>
            <person name="Patel N."/>
            <person name="Shah T.M."/>
            <person name="Hinsu A."/>
            <person name="Jena J.K."/>
        </authorList>
    </citation>
    <scope>NUCLEOTIDE SEQUENCE</scope>
    <source>
        <strain evidence="2">CIFAMagur01</strain>
        <tissue evidence="2">Testis</tissue>
    </source>
</reference>
<dbReference type="EMBL" id="QNUK01000083">
    <property type="protein sequence ID" value="KAF5902871.1"/>
    <property type="molecule type" value="Genomic_DNA"/>
</dbReference>
<comment type="caution">
    <text evidence="2">The sequence shown here is derived from an EMBL/GenBank/DDBJ whole genome shotgun (WGS) entry which is preliminary data.</text>
</comment>
<evidence type="ECO:0000313" key="3">
    <source>
        <dbReference type="Proteomes" id="UP000727407"/>
    </source>
</evidence>
<keyword evidence="3" id="KW-1185">Reference proteome</keyword>
<protein>
    <submittedName>
        <fullName evidence="2">Guanylate kinase</fullName>
    </submittedName>
</protein>
<sequence length="145" mass="15995">MQGERDLSFSPCPGPKPFPCLRTTLRPVTHSSVCRISSLGSGLRFPASKRDYQLKPHGRQTNRSMCIPVYKPVLCSDRFIEYGGHGGNYYGTSLDHPGPQGSSGEKGCKVAVHNRIRTVCHVRQASSRRTAEAQPEESENPGQLR</sequence>
<dbReference type="AlphaFoldDB" id="A0A8J4UBN2"/>
<feature type="region of interest" description="Disordered" evidence="1">
    <location>
        <begin position="122"/>
        <end position="145"/>
    </location>
</feature>
<dbReference type="GO" id="GO:0016301">
    <property type="term" value="F:kinase activity"/>
    <property type="evidence" value="ECO:0007669"/>
    <property type="project" value="UniProtKB-KW"/>
</dbReference>
<evidence type="ECO:0000256" key="1">
    <source>
        <dbReference type="SAM" id="MobiDB-lite"/>
    </source>
</evidence>
<accession>A0A8J4UBN2</accession>
<name>A0A8J4UBN2_CLAMG</name>
<keyword evidence="2" id="KW-0418">Kinase</keyword>
<dbReference type="Proteomes" id="UP000727407">
    <property type="component" value="Unassembled WGS sequence"/>
</dbReference>
<evidence type="ECO:0000313" key="2">
    <source>
        <dbReference type="EMBL" id="KAF5902871.1"/>
    </source>
</evidence>
<keyword evidence="2" id="KW-0808">Transferase</keyword>
<proteinExistence type="predicted"/>